<dbReference type="Proteomes" id="UP000192761">
    <property type="component" value="Unassembled WGS sequence"/>
</dbReference>
<evidence type="ECO:0000313" key="2">
    <source>
        <dbReference type="EMBL" id="SMC29836.1"/>
    </source>
</evidence>
<keyword evidence="3" id="KW-1185">Reference proteome</keyword>
<dbReference type="CDD" id="cd05244">
    <property type="entry name" value="BVR-B_like_SDR_a"/>
    <property type="match status" value="1"/>
</dbReference>
<dbReference type="InterPro" id="IPR016040">
    <property type="entry name" value="NAD(P)-bd_dom"/>
</dbReference>
<gene>
    <name evidence="2" type="ORF">SAMN02745857_04177</name>
</gene>
<dbReference type="PANTHER" id="PTHR43355:SF2">
    <property type="entry name" value="FLAVIN REDUCTASE (NADPH)"/>
    <property type="match status" value="1"/>
</dbReference>
<dbReference type="GO" id="GO:0016646">
    <property type="term" value="F:oxidoreductase activity, acting on the CH-NH group of donors, NAD or NADP as acceptor"/>
    <property type="evidence" value="ECO:0007669"/>
    <property type="project" value="TreeGrafter"/>
</dbReference>
<dbReference type="PANTHER" id="PTHR43355">
    <property type="entry name" value="FLAVIN REDUCTASE (NADPH)"/>
    <property type="match status" value="1"/>
</dbReference>
<accession>A0A1W1Y104</accession>
<name>A0A1W1Y104_9NEIS</name>
<feature type="domain" description="NAD(P)-binding" evidence="1">
    <location>
        <begin position="7"/>
        <end position="197"/>
    </location>
</feature>
<evidence type="ECO:0000259" key="1">
    <source>
        <dbReference type="Pfam" id="PF13460"/>
    </source>
</evidence>
<dbReference type="STRING" id="1121001.SAMN02745857_04177"/>
<dbReference type="Gene3D" id="3.40.50.720">
    <property type="entry name" value="NAD(P)-binding Rossmann-like Domain"/>
    <property type="match status" value="1"/>
</dbReference>
<dbReference type="OrthoDB" id="7352421at2"/>
<reference evidence="2 3" key="1">
    <citation type="submission" date="2017-04" db="EMBL/GenBank/DDBJ databases">
        <authorList>
            <person name="Afonso C.L."/>
            <person name="Miller P.J."/>
            <person name="Scott M.A."/>
            <person name="Spackman E."/>
            <person name="Goraichik I."/>
            <person name="Dimitrov K.M."/>
            <person name="Suarez D.L."/>
            <person name="Swayne D.E."/>
        </authorList>
    </citation>
    <scope>NUCLEOTIDE SEQUENCE [LARGE SCALE GENOMIC DNA]</scope>
    <source>
        <strain evidence="2 3">DSM 23236</strain>
    </source>
</reference>
<dbReference type="InterPro" id="IPR051606">
    <property type="entry name" value="Polyketide_Oxido-like"/>
</dbReference>
<dbReference type="SUPFAM" id="SSF51735">
    <property type="entry name" value="NAD(P)-binding Rossmann-fold domains"/>
    <property type="match status" value="1"/>
</dbReference>
<dbReference type="EMBL" id="FWXD01000046">
    <property type="protein sequence ID" value="SMC29836.1"/>
    <property type="molecule type" value="Genomic_DNA"/>
</dbReference>
<dbReference type="RefSeq" id="WP_084093086.1">
    <property type="nucleotide sequence ID" value="NZ_FWXD01000046.1"/>
</dbReference>
<protein>
    <recommendedName>
        <fullName evidence="1">NAD(P)-binding domain-containing protein</fullName>
    </recommendedName>
</protein>
<evidence type="ECO:0000313" key="3">
    <source>
        <dbReference type="Proteomes" id="UP000192761"/>
    </source>
</evidence>
<dbReference type="Pfam" id="PF13460">
    <property type="entry name" value="NAD_binding_10"/>
    <property type="match status" value="1"/>
</dbReference>
<organism evidence="2 3">
    <name type="scientific">Andreprevotia lacus DSM 23236</name>
    <dbReference type="NCBI Taxonomy" id="1121001"/>
    <lineage>
        <taxon>Bacteria</taxon>
        <taxon>Pseudomonadati</taxon>
        <taxon>Pseudomonadota</taxon>
        <taxon>Betaproteobacteria</taxon>
        <taxon>Neisseriales</taxon>
        <taxon>Chitinibacteraceae</taxon>
        <taxon>Andreprevotia</taxon>
    </lineage>
</organism>
<dbReference type="InterPro" id="IPR036291">
    <property type="entry name" value="NAD(P)-bd_dom_sf"/>
</dbReference>
<proteinExistence type="predicted"/>
<sequence length="213" mass="22864">MKIAIIGATGYVGSEVVKEALARGHQVTAIVRNIDKLPQHAQLTAKQADVYNVAEVAAAVAGHDAVISAFNPGWTVDNIRERFLQGYRAITEGVKQAGVKRYLVVGGAGSLYVAPGLQLVDTPDFPAQWKEGALGAREALNLIKTETTLDWTFLSPAILLEPGERTGKYRLGLEEPLFDGAAPAKISTADLAVAMLDEIEAPKHIQKRFTAAY</sequence>
<dbReference type="AlphaFoldDB" id="A0A1W1Y104"/>